<evidence type="ECO:0000313" key="4">
    <source>
        <dbReference type="EMBL" id="CAI8036135.1"/>
    </source>
</evidence>
<comment type="subcellular location">
    <subcellularLocation>
        <location evidence="1">Nucleus</location>
    </subcellularLocation>
</comment>
<dbReference type="GO" id="GO:0030896">
    <property type="term" value="C:checkpoint clamp complex"/>
    <property type="evidence" value="ECO:0007669"/>
    <property type="project" value="InterPro"/>
</dbReference>
<dbReference type="GO" id="GO:0035861">
    <property type="term" value="C:site of double-strand break"/>
    <property type="evidence" value="ECO:0007669"/>
    <property type="project" value="TreeGrafter"/>
</dbReference>
<protein>
    <submittedName>
        <fullName evidence="4">Checkpoint protein HUS1</fullName>
    </submittedName>
</protein>
<reference evidence="4" key="1">
    <citation type="submission" date="2023-03" db="EMBL/GenBank/DDBJ databases">
        <authorList>
            <person name="Steffen K."/>
            <person name="Cardenas P."/>
        </authorList>
    </citation>
    <scope>NUCLEOTIDE SEQUENCE</scope>
</reference>
<dbReference type="PANTHER" id="PTHR12900">
    <property type="entry name" value="MITOTIC AND DNA DAMAGE CHECKPOINT PROTEIN HUS1"/>
    <property type="match status" value="1"/>
</dbReference>
<comment type="similarity">
    <text evidence="2">Belongs to the HUS1 family.</text>
</comment>
<dbReference type="GO" id="GO:0031573">
    <property type="term" value="P:mitotic intra-S DNA damage checkpoint signaling"/>
    <property type="evidence" value="ECO:0007669"/>
    <property type="project" value="TreeGrafter"/>
</dbReference>
<accession>A0AA35STZ4</accession>
<proteinExistence type="inferred from homology"/>
<dbReference type="InterPro" id="IPR016580">
    <property type="entry name" value="HUS1"/>
</dbReference>
<evidence type="ECO:0000256" key="3">
    <source>
        <dbReference type="ARBA" id="ARBA00023242"/>
    </source>
</evidence>
<dbReference type="GO" id="GO:0044778">
    <property type="term" value="P:meiotic DNA integrity checkpoint signaling"/>
    <property type="evidence" value="ECO:0007669"/>
    <property type="project" value="TreeGrafter"/>
</dbReference>
<evidence type="ECO:0000256" key="1">
    <source>
        <dbReference type="ARBA" id="ARBA00004123"/>
    </source>
</evidence>
<dbReference type="GO" id="GO:0005730">
    <property type="term" value="C:nucleolus"/>
    <property type="evidence" value="ECO:0007669"/>
    <property type="project" value="InterPro"/>
</dbReference>
<dbReference type="SUPFAM" id="SSF55979">
    <property type="entry name" value="DNA clamp"/>
    <property type="match status" value="1"/>
</dbReference>
<dbReference type="GO" id="GO:0033314">
    <property type="term" value="P:mitotic DNA replication checkpoint signaling"/>
    <property type="evidence" value="ECO:0007669"/>
    <property type="project" value="TreeGrafter"/>
</dbReference>
<dbReference type="GO" id="GO:0000723">
    <property type="term" value="P:telomere maintenance"/>
    <property type="evidence" value="ECO:0007669"/>
    <property type="project" value="TreeGrafter"/>
</dbReference>
<name>A0AA35STZ4_GEOBA</name>
<organism evidence="4 5">
    <name type="scientific">Geodia barretti</name>
    <name type="common">Barrett's horny sponge</name>
    <dbReference type="NCBI Taxonomy" id="519541"/>
    <lineage>
        <taxon>Eukaryota</taxon>
        <taxon>Metazoa</taxon>
        <taxon>Porifera</taxon>
        <taxon>Demospongiae</taxon>
        <taxon>Heteroscleromorpha</taxon>
        <taxon>Tetractinellida</taxon>
        <taxon>Astrophorina</taxon>
        <taxon>Geodiidae</taxon>
        <taxon>Geodia</taxon>
    </lineage>
</organism>
<keyword evidence="3" id="KW-0539">Nucleus</keyword>
<evidence type="ECO:0000256" key="2">
    <source>
        <dbReference type="ARBA" id="ARBA00005563"/>
    </source>
</evidence>
<dbReference type="GO" id="GO:0006289">
    <property type="term" value="P:nucleotide-excision repair"/>
    <property type="evidence" value="ECO:0007669"/>
    <property type="project" value="TreeGrafter"/>
</dbReference>
<keyword evidence="5" id="KW-1185">Reference proteome</keyword>
<dbReference type="Gene3D" id="3.70.10.10">
    <property type="match status" value="1"/>
</dbReference>
<dbReference type="PANTHER" id="PTHR12900:SF0">
    <property type="entry name" value="CHECKPOINT PROTEIN"/>
    <property type="match status" value="1"/>
</dbReference>
<dbReference type="GO" id="GO:0000724">
    <property type="term" value="P:double-strand break repair via homologous recombination"/>
    <property type="evidence" value="ECO:0007669"/>
    <property type="project" value="TreeGrafter"/>
</dbReference>
<gene>
    <name evidence="4" type="ORF">GBAR_LOCUS20275</name>
</gene>
<sequence length="129" mass="14404">MYAEVVSTLARNVKTCVLRLCPDRVCFVIMERGPASGGNIWCELTQSNIFDEYRIEGKDDRNEIYLEISLEQLSRALRTSLTAQVVKIKLARRQGPCLSVEIAQPTLTGASRTVTHEVPVSVVPERLLA</sequence>
<dbReference type="EMBL" id="CASHTH010002848">
    <property type="protein sequence ID" value="CAI8036135.1"/>
    <property type="molecule type" value="Genomic_DNA"/>
</dbReference>
<dbReference type="Pfam" id="PF04005">
    <property type="entry name" value="Hus1"/>
    <property type="match status" value="1"/>
</dbReference>
<comment type="caution">
    <text evidence="4">The sequence shown here is derived from an EMBL/GenBank/DDBJ whole genome shotgun (WGS) entry which is preliminary data.</text>
</comment>
<dbReference type="PIRSF" id="PIRSF011312">
    <property type="entry name" value="Cell_cycle_HUS1"/>
    <property type="match status" value="1"/>
</dbReference>
<dbReference type="AlphaFoldDB" id="A0AA35STZ4"/>
<dbReference type="InterPro" id="IPR007150">
    <property type="entry name" value="HUS1/Mec3"/>
</dbReference>
<dbReference type="Proteomes" id="UP001174909">
    <property type="component" value="Unassembled WGS sequence"/>
</dbReference>
<evidence type="ECO:0000313" key="5">
    <source>
        <dbReference type="Proteomes" id="UP001174909"/>
    </source>
</evidence>
<dbReference type="InterPro" id="IPR046938">
    <property type="entry name" value="DNA_clamp_sf"/>
</dbReference>